<dbReference type="GO" id="GO:0008483">
    <property type="term" value="F:transaminase activity"/>
    <property type="evidence" value="ECO:0007669"/>
    <property type="project" value="UniProtKB-KW"/>
</dbReference>
<dbReference type="SUPFAM" id="SSF53383">
    <property type="entry name" value="PLP-dependent transferases"/>
    <property type="match status" value="1"/>
</dbReference>
<keyword evidence="4" id="KW-0808">Transferase</keyword>
<dbReference type="InterPro" id="IPR015422">
    <property type="entry name" value="PyrdxlP-dep_Trfase_small"/>
</dbReference>
<dbReference type="Gene3D" id="3.90.1150.10">
    <property type="entry name" value="Aspartate Aminotransferase, domain 1"/>
    <property type="match status" value="1"/>
</dbReference>
<dbReference type="PROSITE" id="PS00600">
    <property type="entry name" value="AA_TRANSFER_CLASS_3"/>
    <property type="match status" value="1"/>
</dbReference>
<comment type="similarity">
    <text evidence="1 3">Belongs to the class-III pyridoxal-phosphate-dependent aminotransferase family.</text>
</comment>
<comment type="caution">
    <text evidence="4">The sequence shown here is derived from an EMBL/GenBank/DDBJ whole genome shotgun (WGS) entry which is preliminary data.</text>
</comment>
<dbReference type="CDD" id="cd00610">
    <property type="entry name" value="OAT_like"/>
    <property type="match status" value="1"/>
</dbReference>
<evidence type="ECO:0000256" key="3">
    <source>
        <dbReference type="RuleBase" id="RU003560"/>
    </source>
</evidence>
<dbReference type="RefSeq" id="WP_093834923.1">
    <property type="nucleotide sequence ID" value="NZ_JAVRES010000001.1"/>
</dbReference>
<evidence type="ECO:0000313" key="4">
    <source>
        <dbReference type="EMBL" id="MDT0433330.1"/>
    </source>
</evidence>
<dbReference type="EMBL" id="JAVRES010000001">
    <property type="protein sequence ID" value="MDT0433330.1"/>
    <property type="molecule type" value="Genomic_DNA"/>
</dbReference>
<dbReference type="Pfam" id="PF00202">
    <property type="entry name" value="Aminotran_3"/>
    <property type="match status" value="1"/>
</dbReference>
<dbReference type="PANTHER" id="PTHR43094">
    <property type="entry name" value="AMINOTRANSFERASE"/>
    <property type="match status" value="1"/>
</dbReference>
<keyword evidence="2 3" id="KW-0663">Pyridoxal phosphate</keyword>
<dbReference type="PANTHER" id="PTHR43094:SF1">
    <property type="entry name" value="AMINOTRANSFERASE CLASS-III"/>
    <property type="match status" value="1"/>
</dbReference>
<accession>A0ABD5EFG3</accession>
<dbReference type="InterPro" id="IPR015424">
    <property type="entry name" value="PyrdxlP-dep_Trfase"/>
</dbReference>
<dbReference type="InterPro" id="IPR049704">
    <property type="entry name" value="Aminotrans_3_PPA_site"/>
</dbReference>
<sequence length="419" mass="44728">MLPVVSRASGVYVYDEEGRAYLDGCSGAINVNLGHGVPEITQRMHEQIDQVNFVYRTQFRSRPLMELAERLADLAPGGLNHVEFANSGSEGIEMALRLVTLLHSRRHNPHKCVVLTEEPSYHGMTAGALGASGHPLRRSGLQSLLGNQVTVARVRPTHGALRAGVEEWQEAIDRVGANRLAAVIVEPVGGAASGAVPCDREVLRFLRSAADEQRFVLVADEVMSGMGRTGRWFGCDHADIAPDVMVLGKGISAGYAAMSAVLVSDEIADALGRNIGSLVFGHTMAGAPLAAAASLAVTEYLVQHDLAERAATAGKHLSGLLETVCRRHRLVKDVRGLGLQQALGLHGDPERFPGISLDLTEAARAEGLLLYPAGCTPITESVLVAPPLTSTDEELTELVRRLDRALTLLAQPVPEPVAR</sequence>
<dbReference type="InterPro" id="IPR015421">
    <property type="entry name" value="PyrdxlP-dep_Trfase_major"/>
</dbReference>
<name>A0ABD5EFG3_9ACTN</name>
<keyword evidence="4" id="KW-0032">Aminotransferase</keyword>
<dbReference type="Gene3D" id="3.40.640.10">
    <property type="entry name" value="Type I PLP-dependent aspartate aminotransferase-like (Major domain)"/>
    <property type="match status" value="1"/>
</dbReference>
<evidence type="ECO:0000313" key="5">
    <source>
        <dbReference type="Proteomes" id="UP001183535"/>
    </source>
</evidence>
<keyword evidence="5" id="KW-1185">Reference proteome</keyword>
<reference evidence="5" key="1">
    <citation type="submission" date="2023-07" db="EMBL/GenBank/DDBJ databases">
        <title>30 novel species of actinomycetes from the DSMZ collection.</title>
        <authorList>
            <person name="Nouioui I."/>
        </authorList>
    </citation>
    <scope>NUCLEOTIDE SEQUENCE [LARGE SCALE GENOMIC DNA]</scope>
    <source>
        <strain evidence="5">DSM 41981</strain>
    </source>
</reference>
<gene>
    <name evidence="4" type="ORF">RM877_01405</name>
</gene>
<dbReference type="PIRSF" id="PIRSF000521">
    <property type="entry name" value="Transaminase_4ab_Lys_Orn"/>
    <property type="match status" value="1"/>
</dbReference>
<dbReference type="AlphaFoldDB" id="A0ABD5EFG3"/>
<proteinExistence type="inferred from homology"/>
<dbReference type="InterPro" id="IPR005814">
    <property type="entry name" value="Aminotrans_3"/>
</dbReference>
<dbReference type="Proteomes" id="UP001183535">
    <property type="component" value="Unassembled WGS sequence"/>
</dbReference>
<evidence type="ECO:0000256" key="1">
    <source>
        <dbReference type="ARBA" id="ARBA00008954"/>
    </source>
</evidence>
<protein>
    <submittedName>
        <fullName evidence="4">Aminotransferase class III-fold pyridoxal phosphate-dependent enzyme</fullName>
    </submittedName>
</protein>
<evidence type="ECO:0000256" key="2">
    <source>
        <dbReference type="ARBA" id="ARBA00022898"/>
    </source>
</evidence>
<organism evidence="4 5">
    <name type="scientific">Streptomyces doudnae</name>
    <dbReference type="NCBI Taxonomy" id="3075536"/>
    <lineage>
        <taxon>Bacteria</taxon>
        <taxon>Bacillati</taxon>
        <taxon>Actinomycetota</taxon>
        <taxon>Actinomycetes</taxon>
        <taxon>Kitasatosporales</taxon>
        <taxon>Streptomycetaceae</taxon>
        <taxon>Streptomyces</taxon>
    </lineage>
</organism>